<dbReference type="EMBL" id="JADWYS010000001">
    <property type="protein sequence ID" value="MBG9389904.1"/>
    <property type="molecule type" value="Genomic_DNA"/>
</dbReference>
<protein>
    <submittedName>
        <fullName evidence="2">DUF3025 domain-containing protein</fullName>
    </submittedName>
</protein>
<keyword evidence="3" id="KW-1185">Reference proteome</keyword>
<proteinExistence type="predicted"/>
<reference evidence="2" key="1">
    <citation type="submission" date="2020-11" db="EMBL/GenBank/DDBJ databases">
        <title>Bacterial whole genome sequence for Caenimonas sp. DR4.4.</title>
        <authorList>
            <person name="Le V."/>
            <person name="Ko S.-R."/>
            <person name="Ahn C.-Y."/>
            <person name="Oh H.-M."/>
        </authorList>
    </citation>
    <scope>NUCLEOTIDE SEQUENCE</scope>
    <source>
        <strain evidence="2">DR4.4</strain>
    </source>
</reference>
<feature type="region of interest" description="Disordered" evidence="1">
    <location>
        <begin position="248"/>
        <end position="270"/>
    </location>
</feature>
<dbReference type="AlphaFoldDB" id="A0A931H741"/>
<feature type="compositionally biased region" description="Low complexity" evidence="1">
    <location>
        <begin position="254"/>
        <end position="264"/>
    </location>
</feature>
<evidence type="ECO:0000313" key="2">
    <source>
        <dbReference type="EMBL" id="MBG9389904.1"/>
    </source>
</evidence>
<evidence type="ECO:0000256" key="1">
    <source>
        <dbReference type="SAM" id="MobiDB-lite"/>
    </source>
</evidence>
<gene>
    <name evidence="2" type="ORF">I5803_17870</name>
</gene>
<dbReference type="InterPro" id="IPR021390">
    <property type="entry name" value="DUF3025"/>
</dbReference>
<name>A0A931H741_9BURK</name>
<dbReference type="Pfam" id="PF11227">
    <property type="entry name" value="DUF3025"/>
    <property type="match status" value="1"/>
</dbReference>
<accession>A0A931H741</accession>
<dbReference type="Proteomes" id="UP000651050">
    <property type="component" value="Unassembled WGS sequence"/>
</dbReference>
<organism evidence="2 3">
    <name type="scientific">Caenimonas aquaedulcis</name>
    <dbReference type="NCBI Taxonomy" id="2793270"/>
    <lineage>
        <taxon>Bacteria</taxon>
        <taxon>Pseudomonadati</taxon>
        <taxon>Pseudomonadota</taxon>
        <taxon>Betaproteobacteria</taxon>
        <taxon>Burkholderiales</taxon>
        <taxon>Comamonadaceae</taxon>
        <taxon>Caenimonas</taxon>
    </lineage>
</organism>
<sequence>MAAARWHDALSVLDSGAPWFEPWRTDGARVVARVQGGAALHDALNDGGLAPVRFTPASALPPGVPYERHVFEARSSPVREGLHDFFNGLAWRAWPLAKARLNAVHAGHIAAHGTGAARGPVRDAATLFDENGAILHAPAVLWEALEARDWRRLFMELRPVWKEARLTIVGHALLEKLVRPRKNLTAHVWAAPAPAGGANRADPWLASQLTPERLAVKPFMPLPVMGVPGWAPQNADFSFYDDARVFRPARQQESRPSGPTTTSPPVHPPA</sequence>
<dbReference type="RefSeq" id="WP_196987675.1">
    <property type="nucleotide sequence ID" value="NZ_JADWYS010000001.1"/>
</dbReference>
<evidence type="ECO:0000313" key="3">
    <source>
        <dbReference type="Proteomes" id="UP000651050"/>
    </source>
</evidence>
<comment type="caution">
    <text evidence="2">The sequence shown here is derived from an EMBL/GenBank/DDBJ whole genome shotgun (WGS) entry which is preliminary data.</text>
</comment>